<dbReference type="PANTHER" id="PTHR42715:SF10">
    <property type="entry name" value="BETA-GLUCOSIDASE"/>
    <property type="match status" value="1"/>
</dbReference>
<sequence>MKSGIKKSMLRAVAIPVAAILGLGFNAQFVGAVGSGIANAATGEEYYYYDTQYESAEQVREAATQLNRKMASEGMVLLKNEDYLPMKPRQEGGKINVSIFGKSSADIAYFGFGSSDSMAIGGDWTRETKPFYQAFDGTVFNVNPTLKAFYEDDNASGKGRLNGDFHGSLDAYRAGLSTGETPQSMYTDDVKSSYAQYNDAAIVMLTRVRGEGNDLPKTSLKSWGGEKLDSARSGDDHYLQLDAYEVELLQEVMKNFNNIVLLINASGPMEVGFLNDPTHYLYTDNNFTSNVEDAEEQMGKIKAAISVGFPGTDGCFEIPRLLTGEVTPSGHLADTWVYDMTKDPTYQNQGYNGAADGNTYGAPYVHYDEDIYLGYRYYETRYVEEGETLADGEEWYQGQVQYPFGYGLSYTDFDWELVSSENSGEGAELDKFGTITTKVKVTNTGAYSGKEVVQLYYSAPYYEGGISKSHVVLGGFAKTKLLEPGESDTVEIKLNVSDMYSYDWSDANLNDFKGYELEQGEYKIVVASDAHEAAQRAANPDNEFTKVYNITKGFTYENDTTTGAPVSNLFDDVSGTRKVNDPETFTGVRVYMSRDDFEGTFPTPASEKKSGKLQQPWTYTISEEFDSQNPWYSEEMPTQAETPGTAETNKIKLWHLRGRDYDDPLWDAFLDQLTVSELVTQIENGFFGTRPIASVDKPSTYDDDGPLGKRHCPDVQWVDNTTTAQTFNTDLAYAQGVMMGEAALWGMNHADGSNMMAPPAGIYGAKPEGRGGTYGLGLNTHRSPFGGRNFEYFSEDGFLGGKMGANVAKGSLSKGCYQISKHIFLNDQETERGTLQTWASEQAIREIYGKPFEIAIKEGGLNALMAGVNSVGNVPCSQNWALLTGLVRNEWGFRGFVITDLTRFPVDMCIRAGCNTMMVHNQLNTPATDPEHLTATQLTAIRESAKSVFYTVANTNGVQGYGGAPLDAIEYGGANTIYAVEGVSNDLSANTAQNALTGDTDLVYSVAEGSSLPEGMTLTKDGVLTGAPAEAGDYTITLSADEKLGEDSQIAYPYKAATKQFNLKVYAKDEIPDTIIFEDDYLPTIPVGFEYSQSISSAVVFDEEGKLTTDVEYALTSDSALPRGLKLENGYISGICTAPEGKYFFTVRASAEGRTSVELDFIVRVKEYKIDYPAQQLQDLHVGQSAYFSVAGATNADGLEIEYALKDGSSLPEGLTISRFGVISGTPERAYTSHKFTVVARANLAAPAETTYEINVLGLEIADVTYENVLIGKAYSFALNAAPNDGGTAENVTYSLKEGSSLPAGFYMSSDGIIRGVGTEIGDQSFTVVVEAEGYVPVETTVTINLYGIFEDEPTSDVDGTPMDEPPEEYHGGVSGCQGSVTGITMIGGLVVLAAVIAGAKIINSKRK</sequence>
<reference evidence="5" key="1">
    <citation type="submission" date="2020-10" db="EMBL/GenBank/DDBJ databases">
        <authorList>
            <person name="Gilroy R."/>
        </authorList>
    </citation>
    <scope>NUCLEOTIDE SEQUENCE</scope>
    <source>
        <strain evidence="5">ChiW16-3235</strain>
    </source>
</reference>
<comment type="caution">
    <text evidence="5">The sequence shown here is derived from an EMBL/GenBank/DDBJ whole genome shotgun (WGS) entry which is preliminary data.</text>
</comment>
<dbReference type="SMART" id="SM01217">
    <property type="entry name" value="Fn3_like"/>
    <property type="match status" value="1"/>
</dbReference>
<dbReference type="Gene3D" id="3.20.20.300">
    <property type="entry name" value="Glycoside hydrolase, family 3, N-terminal domain"/>
    <property type="match status" value="1"/>
</dbReference>
<dbReference type="EMBL" id="DVHK01000109">
    <property type="protein sequence ID" value="HIR67414.1"/>
    <property type="molecule type" value="Genomic_DNA"/>
</dbReference>
<keyword evidence="3" id="KW-1133">Transmembrane helix</keyword>
<dbReference type="Gene3D" id="2.60.40.10">
    <property type="entry name" value="Immunoglobulins"/>
    <property type="match status" value="4"/>
</dbReference>
<dbReference type="GO" id="GO:0016020">
    <property type="term" value="C:membrane"/>
    <property type="evidence" value="ECO:0007669"/>
    <property type="project" value="InterPro"/>
</dbReference>
<proteinExistence type="inferred from homology"/>
<evidence type="ECO:0000256" key="2">
    <source>
        <dbReference type="ARBA" id="ARBA00022801"/>
    </source>
</evidence>
<name>A0A9D1J973_9FIRM</name>
<dbReference type="GO" id="GO:0004553">
    <property type="term" value="F:hydrolase activity, hydrolyzing O-glycosyl compounds"/>
    <property type="evidence" value="ECO:0007669"/>
    <property type="project" value="InterPro"/>
</dbReference>
<dbReference type="InterPro" id="IPR017853">
    <property type="entry name" value="GH"/>
</dbReference>
<dbReference type="GO" id="GO:0005975">
    <property type="term" value="P:carbohydrate metabolic process"/>
    <property type="evidence" value="ECO:0007669"/>
    <property type="project" value="InterPro"/>
</dbReference>
<dbReference type="InterPro" id="IPR050288">
    <property type="entry name" value="Cellulose_deg_GH3"/>
</dbReference>
<dbReference type="Pfam" id="PF14310">
    <property type="entry name" value="Fn3-like"/>
    <property type="match status" value="1"/>
</dbReference>
<keyword evidence="3" id="KW-0472">Membrane</keyword>
<dbReference type="InterPro" id="IPR001764">
    <property type="entry name" value="Glyco_hydro_3_N"/>
</dbReference>
<dbReference type="Gene3D" id="3.40.50.1700">
    <property type="entry name" value="Glycoside hydrolase family 3 C-terminal domain"/>
    <property type="match status" value="1"/>
</dbReference>
<dbReference type="InterPro" id="IPR026891">
    <property type="entry name" value="Fn3-like"/>
</dbReference>
<feature type="domain" description="Fibronectin type III-like" evidence="4">
    <location>
        <begin position="451"/>
        <end position="530"/>
    </location>
</feature>
<dbReference type="InterPro" id="IPR036881">
    <property type="entry name" value="Glyco_hydro_3_C_sf"/>
</dbReference>
<dbReference type="InterPro" id="IPR036962">
    <property type="entry name" value="Glyco_hydro_3_N_sf"/>
</dbReference>
<dbReference type="Pfam" id="PF00933">
    <property type="entry name" value="Glyco_hydro_3"/>
    <property type="match status" value="1"/>
</dbReference>
<dbReference type="SUPFAM" id="SSF49313">
    <property type="entry name" value="Cadherin-like"/>
    <property type="match status" value="1"/>
</dbReference>
<reference evidence="5" key="2">
    <citation type="journal article" date="2021" name="PeerJ">
        <title>Extensive microbial diversity within the chicken gut microbiome revealed by metagenomics and culture.</title>
        <authorList>
            <person name="Gilroy R."/>
            <person name="Ravi A."/>
            <person name="Getino M."/>
            <person name="Pursley I."/>
            <person name="Horton D.L."/>
            <person name="Alikhan N.F."/>
            <person name="Baker D."/>
            <person name="Gharbi K."/>
            <person name="Hall N."/>
            <person name="Watson M."/>
            <person name="Adriaenssens E.M."/>
            <person name="Foster-Nyarko E."/>
            <person name="Jarju S."/>
            <person name="Secka A."/>
            <person name="Antonio M."/>
            <person name="Oren A."/>
            <person name="Chaudhuri R.R."/>
            <person name="La Ragione R."/>
            <person name="Hildebrand F."/>
            <person name="Pallen M.J."/>
        </authorList>
    </citation>
    <scope>NUCLEOTIDE SEQUENCE</scope>
    <source>
        <strain evidence="5">ChiW16-3235</strain>
    </source>
</reference>
<dbReference type="Pfam" id="PF05345">
    <property type="entry name" value="He_PIG"/>
    <property type="match status" value="4"/>
</dbReference>
<accession>A0A9D1J973</accession>
<keyword evidence="2 5" id="KW-0378">Hydrolase</keyword>
<gene>
    <name evidence="5" type="ORF">IAB94_05160</name>
</gene>
<dbReference type="InterPro" id="IPR002772">
    <property type="entry name" value="Glyco_hydro_3_C"/>
</dbReference>
<dbReference type="PANTHER" id="PTHR42715">
    <property type="entry name" value="BETA-GLUCOSIDASE"/>
    <property type="match status" value="1"/>
</dbReference>
<dbReference type="InterPro" id="IPR013783">
    <property type="entry name" value="Ig-like_fold"/>
</dbReference>
<evidence type="ECO:0000256" key="3">
    <source>
        <dbReference type="SAM" id="Phobius"/>
    </source>
</evidence>
<organism evidence="5 6">
    <name type="scientific">Candidatus Coproplasma avicola</name>
    <dbReference type="NCBI Taxonomy" id="2840744"/>
    <lineage>
        <taxon>Bacteria</taxon>
        <taxon>Bacillati</taxon>
        <taxon>Bacillota</taxon>
        <taxon>Clostridia</taxon>
        <taxon>Eubacteriales</taxon>
        <taxon>Candidatus Coproplasma</taxon>
    </lineage>
</organism>
<dbReference type="SUPFAM" id="SSF52279">
    <property type="entry name" value="Beta-D-glucan exohydrolase, C-terminal domain"/>
    <property type="match status" value="1"/>
</dbReference>
<comment type="similarity">
    <text evidence="1">Belongs to the glycosyl hydrolase 3 family.</text>
</comment>
<evidence type="ECO:0000259" key="4">
    <source>
        <dbReference type="SMART" id="SM01217"/>
    </source>
</evidence>
<evidence type="ECO:0000313" key="6">
    <source>
        <dbReference type="Proteomes" id="UP000823913"/>
    </source>
</evidence>
<dbReference type="PRINTS" id="PR00133">
    <property type="entry name" value="GLHYDRLASE3"/>
</dbReference>
<dbReference type="SUPFAM" id="SSF51445">
    <property type="entry name" value="(Trans)glycosidases"/>
    <property type="match status" value="1"/>
</dbReference>
<dbReference type="InterPro" id="IPR015919">
    <property type="entry name" value="Cadherin-like_sf"/>
</dbReference>
<protein>
    <submittedName>
        <fullName evidence="5">Glycoside hydrolase family 3 C-terminal domain-containing protein</fullName>
    </submittedName>
</protein>
<evidence type="ECO:0000313" key="5">
    <source>
        <dbReference type="EMBL" id="HIR67414.1"/>
    </source>
</evidence>
<keyword evidence="3" id="KW-0812">Transmembrane</keyword>
<feature type="transmembrane region" description="Helical" evidence="3">
    <location>
        <begin position="1384"/>
        <end position="1403"/>
    </location>
</feature>
<dbReference type="Pfam" id="PF01915">
    <property type="entry name" value="Glyco_hydro_3_C"/>
    <property type="match status" value="1"/>
</dbReference>
<evidence type="ECO:0000256" key="1">
    <source>
        <dbReference type="ARBA" id="ARBA00005336"/>
    </source>
</evidence>
<dbReference type="Proteomes" id="UP000823913">
    <property type="component" value="Unassembled WGS sequence"/>
</dbReference>
<dbReference type="GO" id="GO:0005509">
    <property type="term" value="F:calcium ion binding"/>
    <property type="evidence" value="ECO:0007669"/>
    <property type="project" value="InterPro"/>
</dbReference>